<dbReference type="SUPFAM" id="SSF46785">
    <property type="entry name" value="Winged helix' DNA-binding domain"/>
    <property type="match status" value="1"/>
</dbReference>
<dbReference type="Pfam" id="PF00250">
    <property type="entry name" value="Forkhead"/>
    <property type="match status" value="1"/>
</dbReference>
<dbReference type="GO" id="GO:0000978">
    <property type="term" value="F:RNA polymerase II cis-regulatory region sequence-specific DNA binding"/>
    <property type="evidence" value="ECO:0007669"/>
    <property type="project" value="TreeGrafter"/>
</dbReference>
<accession>A0AAJ7U0U7</accession>
<dbReference type="GO" id="GO:0005634">
    <property type="term" value="C:nucleus"/>
    <property type="evidence" value="ECO:0007669"/>
    <property type="project" value="UniProtKB-SubCell"/>
</dbReference>
<dbReference type="GO" id="GO:0000981">
    <property type="term" value="F:DNA-binding transcription factor activity, RNA polymerase II-specific"/>
    <property type="evidence" value="ECO:0007669"/>
    <property type="project" value="TreeGrafter"/>
</dbReference>
<dbReference type="InterPro" id="IPR036388">
    <property type="entry name" value="WH-like_DNA-bd_sf"/>
</dbReference>
<dbReference type="AlphaFoldDB" id="A0AAJ7U0U7"/>
<evidence type="ECO:0000313" key="6">
    <source>
        <dbReference type="Proteomes" id="UP001318040"/>
    </source>
</evidence>
<feature type="domain" description="Fork-head" evidence="5">
    <location>
        <begin position="37"/>
        <end position="114"/>
    </location>
</feature>
<evidence type="ECO:0000256" key="4">
    <source>
        <dbReference type="PROSITE-ProRule" id="PRU00089"/>
    </source>
</evidence>
<dbReference type="PANTHER" id="PTHR46262">
    <property type="entry name" value="FORKHEAD BOX PROTEIN BINIOU"/>
    <property type="match status" value="1"/>
</dbReference>
<proteinExistence type="predicted"/>
<evidence type="ECO:0000259" key="5">
    <source>
        <dbReference type="PROSITE" id="PS50039"/>
    </source>
</evidence>
<evidence type="ECO:0000256" key="2">
    <source>
        <dbReference type="ARBA" id="ARBA00023125"/>
    </source>
</evidence>
<keyword evidence="6" id="KW-1185">Reference proteome</keyword>
<dbReference type="InterPro" id="IPR051770">
    <property type="entry name" value="Forkhead_box_regulator"/>
</dbReference>
<evidence type="ECO:0000313" key="7">
    <source>
        <dbReference type="RefSeq" id="XP_032826575.1"/>
    </source>
</evidence>
<protein>
    <submittedName>
        <fullName evidence="7">Forkhead box protein F1-like</fullName>
    </submittedName>
</protein>
<sequence>MEASLSIHASSKLPGSDATWLCSHKRHTPRAQHRPEKPPISYIALIVTARSNSSYRVTFRYSVNAYQGWKNSVRENLSLNERFVKLPKGLSRPGKGQYWTIDPASEFMFEEGSF</sequence>
<dbReference type="RefSeq" id="XP_032826575.1">
    <property type="nucleotide sequence ID" value="XM_032970684.1"/>
</dbReference>
<dbReference type="PROSITE" id="PS50039">
    <property type="entry name" value="FORK_HEAD_3"/>
    <property type="match status" value="1"/>
</dbReference>
<evidence type="ECO:0000256" key="1">
    <source>
        <dbReference type="ARBA" id="ARBA00004123"/>
    </source>
</evidence>
<feature type="DNA-binding region" description="Fork-head" evidence="4">
    <location>
        <begin position="37"/>
        <end position="114"/>
    </location>
</feature>
<keyword evidence="3 4" id="KW-0539">Nucleus</keyword>
<dbReference type="InterPro" id="IPR036390">
    <property type="entry name" value="WH_DNA-bd_sf"/>
</dbReference>
<dbReference type="KEGG" id="pmrn:116951877"/>
<dbReference type="Gene3D" id="1.10.10.10">
    <property type="entry name" value="Winged helix-like DNA-binding domain superfamily/Winged helix DNA-binding domain"/>
    <property type="match status" value="1"/>
</dbReference>
<evidence type="ECO:0000256" key="3">
    <source>
        <dbReference type="ARBA" id="ARBA00023242"/>
    </source>
</evidence>
<dbReference type="InterPro" id="IPR001766">
    <property type="entry name" value="Fork_head_dom"/>
</dbReference>
<reference evidence="7" key="1">
    <citation type="submission" date="2025-08" db="UniProtKB">
        <authorList>
            <consortium name="RefSeq"/>
        </authorList>
    </citation>
    <scope>IDENTIFICATION</scope>
    <source>
        <tissue evidence="7">Sperm</tissue>
    </source>
</reference>
<dbReference type="Proteomes" id="UP001318040">
    <property type="component" value="Chromosome 44"/>
</dbReference>
<organism evidence="6 7">
    <name type="scientific">Petromyzon marinus</name>
    <name type="common">Sea lamprey</name>
    <dbReference type="NCBI Taxonomy" id="7757"/>
    <lineage>
        <taxon>Eukaryota</taxon>
        <taxon>Metazoa</taxon>
        <taxon>Chordata</taxon>
        <taxon>Craniata</taxon>
        <taxon>Vertebrata</taxon>
        <taxon>Cyclostomata</taxon>
        <taxon>Hyperoartia</taxon>
        <taxon>Petromyzontiformes</taxon>
        <taxon>Petromyzontidae</taxon>
        <taxon>Petromyzon</taxon>
    </lineage>
</organism>
<name>A0AAJ7U0U7_PETMA</name>
<dbReference type="SMART" id="SM00339">
    <property type="entry name" value="FH"/>
    <property type="match status" value="1"/>
</dbReference>
<gene>
    <name evidence="7" type="primary">LOC116951877</name>
</gene>
<dbReference type="GO" id="GO:0048731">
    <property type="term" value="P:system development"/>
    <property type="evidence" value="ECO:0007669"/>
    <property type="project" value="UniProtKB-ARBA"/>
</dbReference>
<comment type="subcellular location">
    <subcellularLocation>
        <location evidence="1 4">Nucleus</location>
    </subcellularLocation>
</comment>
<keyword evidence="2 4" id="KW-0238">DNA-binding</keyword>
<dbReference type="PANTHER" id="PTHR46262:SF3">
    <property type="entry name" value="FORKHEAD BOX PROTEIN F2"/>
    <property type="match status" value="1"/>
</dbReference>
<dbReference type="GO" id="GO:0009887">
    <property type="term" value="P:animal organ morphogenesis"/>
    <property type="evidence" value="ECO:0007669"/>
    <property type="project" value="TreeGrafter"/>
</dbReference>